<comment type="cofactor">
    <cofactor evidence="11">
        <name>pyruvate</name>
        <dbReference type="ChEBI" id="CHEBI:15361"/>
    </cofactor>
    <text evidence="11">Binds 1 pyruvoyl group covalently per subunit.</text>
</comment>
<keyword evidence="7 11" id="KW-0594">Phospholipid biosynthesis</keyword>
<dbReference type="NCBIfam" id="NF003679">
    <property type="entry name" value="PRK05305.1-3"/>
    <property type="match status" value="1"/>
</dbReference>
<evidence type="ECO:0000256" key="3">
    <source>
        <dbReference type="ARBA" id="ARBA00022793"/>
    </source>
</evidence>
<dbReference type="HAMAP" id="MF_00664">
    <property type="entry name" value="PS_decarb_PSD_A"/>
    <property type="match status" value="1"/>
</dbReference>
<comment type="catalytic activity">
    <reaction evidence="11">
        <text>a 1,2-diacyl-sn-glycero-3-phospho-L-serine + H(+) = a 1,2-diacyl-sn-glycero-3-phosphoethanolamine + CO2</text>
        <dbReference type="Rhea" id="RHEA:20828"/>
        <dbReference type="ChEBI" id="CHEBI:15378"/>
        <dbReference type="ChEBI" id="CHEBI:16526"/>
        <dbReference type="ChEBI" id="CHEBI:57262"/>
        <dbReference type="ChEBI" id="CHEBI:64612"/>
        <dbReference type="EC" id="4.1.1.65"/>
    </reaction>
</comment>
<evidence type="ECO:0000256" key="10">
    <source>
        <dbReference type="ARBA" id="ARBA00023317"/>
    </source>
</evidence>
<keyword evidence="3 11" id="KW-0210">Decarboxylase</keyword>
<dbReference type="GO" id="GO:0006646">
    <property type="term" value="P:phosphatidylethanolamine biosynthetic process"/>
    <property type="evidence" value="ECO:0007669"/>
    <property type="project" value="UniProtKB-UniRule"/>
</dbReference>
<keyword evidence="12" id="KW-0812">Transmembrane</keyword>
<dbReference type="GO" id="GO:0004609">
    <property type="term" value="F:phosphatidylserine decarboxylase activity"/>
    <property type="evidence" value="ECO:0007669"/>
    <property type="project" value="UniProtKB-UniRule"/>
</dbReference>
<keyword evidence="6 11" id="KW-0865">Zymogen</keyword>
<dbReference type="PANTHER" id="PTHR35809:SF1">
    <property type="entry name" value="ARCHAETIDYLSERINE DECARBOXYLASE PROENZYME-RELATED"/>
    <property type="match status" value="1"/>
</dbReference>
<keyword evidence="12" id="KW-1133">Transmembrane helix</keyword>
<evidence type="ECO:0000256" key="12">
    <source>
        <dbReference type="SAM" id="Phobius"/>
    </source>
</evidence>
<dbReference type="PATRIC" id="fig|1549748.8.peg.587"/>
<evidence type="ECO:0000313" key="13">
    <source>
        <dbReference type="EMBL" id="KKJ76538.1"/>
    </source>
</evidence>
<keyword evidence="8 11" id="KW-0456">Lyase</keyword>
<keyword evidence="1 11" id="KW-1003">Cell membrane</keyword>
<comment type="subcellular location">
    <subcellularLocation>
        <location evidence="11">Cell membrane</location>
        <topology evidence="11">Peripheral membrane protein</topology>
    </subcellularLocation>
</comment>
<comment type="caution">
    <text evidence="13">The sequence shown here is derived from an EMBL/GenBank/DDBJ whole genome shotgun (WGS) entry which is preliminary data.</text>
</comment>
<keyword evidence="10 11" id="KW-0670">Pyruvate</keyword>
<name>A0A0M2RAA7_9PROT</name>
<protein>
    <recommendedName>
        <fullName evidence="11">Phosphatidylserine decarboxylase proenzyme</fullName>
        <ecNumber evidence="11">4.1.1.65</ecNumber>
    </recommendedName>
    <component>
        <recommendedName>
            <fullName evidence="11">Phosphatidylserine decarboxylase alpha chain</fullName>
        </recommendedName>
    </component>
    <component>
        <recommendedName>
            <fullName evidence="11">Phosphatidylserine decarboxylase beta chain</fullName>
        </recommendedName>
    </component>
</protein>
<comment type="PTM">
    <text evidence="11">Is synthesized initially as an inactive proenzyme. Formation of the active enzyme involves a self-maturation process in which the active site pyruvoyl group is generated from an internal serine residue via an autocatalytic post-translational modification. Two non-identical subunits are generated from the proenzyme in this reaction, and the pyruvate is formed at the N-terminus of the alpha chain, which is derived from the carboxyl end of the proenzyme. The post-translation cleavage follows an unusual pathway, termed non-hydrolytic serinolysis, in which the side chain hydroxyl group of the serine supplies its oxygen atom to form the C-terminus of the beta chain, while the remainder of the serine residue undergoes an oxidative deamination to produce ammonia and the pyruvoyl prosthetic group on the alpha chain.</text>
</comment>
<dbReference type="UniPathway" id="UPA00558">
    <property type="reaction ID" value="UER00616"/>
</dbReference>
<accession>A0A0M2RAA7</accession>
<keyword evidence="2 11" id="KW-0444">Lipid biosynthesis</keyword>
<evidence type="ECO:0000256" key="11">
    <source>
        <dbReference type="HAMAP-Rule" id="MF_00664"/>
    </source>
</evidence>
<dbReference type="GO" id="GO:0005886">
    <property type="term" value="C:plasma membrane"/>
    <property type="evidence" value="ECO:0007669"/>
    <property type="project" value="UniProtKB-SubCell"/>
</dbReference>
<evidence type="ECO:0000256" key="1">
    <source>
        <dbReference type="ARBA" id="ARBA00022475"/>
    </source>
</evidence>
<gene>
    <name evidence="11" type="primary">psd</name>
    <name evidence="13" type="ORF">WH95_12055</name>
</gene>
<dbReference type="OrthoDB" id="9790893at2"/>
<dbReference type="RefSeq" id="WP_046507495.1">
    <property type="nucleotide sequence ID" value="NZ_CBDDLU010000008.1"/>
</dbReference>
<dbReference type="NCBIfam" id="NF003677">
    <property type="entry name" value="PRK05305.1-1"/>
    <property type="match status" value="1"/>
</dbReference>
<dbReference type="NCBIfam" id="NF003685">
    <property type="entry name" value="PRK05305.2-5"/>
    <property type="match status" value="1"/>
</dbReference>
<feature type="chain" id="PRO_5023467046" description="Phosphatidylserine decarboxylase alpha chain" evidence="11">
    <location>
        <begin position="190"/>
        <end position="232"/>
    </location>
</feature>
<dbReference type="PANTHER" id="PTHR35809">
    <property type="entry name" value="ARCHAETIDYLSERINE DECARBOXYLASE PROENZYME-RELATED"/>
    <property type="match status" value="1"/>
</dbReference>
<sequence>METAVLKHILVPINKAGWPFVGGALALSVGFALIWKPLAIVGLIIAAFCTYFFRDPERQTPVREGLVVSPADGHVSAVETAVPPAELNMGAEPRMRVSVFLSVFDVHVNRIPAAGKITELAYHHGAFLNAALDKASELNERMSVKMETNDGKEIAFVQIAGLIARRIICNLTLDQEVKTGERFGLIRFGSRTDIYLPDGVAPLVSVGQQMVGGETVIADLLSDEAQRETEVR</sequence>
<dbReference type="Proteomes" id="UP000034491">
    <property type="component" value="Unassembled WGS sequence"/>
</dbReference>
<comment type="similarity">
    <text evidence="11">Belongs to the phosphatidylserine decarboxylase family. PSD-A subfamily.</text>
</comment>
<comment type="function">
    <text evidence="11">Catalyzes the formation of phosphatidylethanolamine (PtdEtn) from phosphatidylserine (PtdSer).</text>
</comment>
<dbReference type="NCBIfam" id="NF003678">
    <property type="entry name" value="PRK05305.1-2"/>
    <property type="match status" value="1"/>
</dbReference>
<comment type="subunit">
    <text evidence="11">Heterodimer of a large membrane-associated beta subunit and a small pyruvoyl-containing alpha subunit.</text>
</comment>
<evidence type="ECO:0000313" key="14">
    <source>
        <dbReference type="Proteomes" id="UP000034491"/>
    </source>
</evidence>
<comment type="pathway">
    <text evidence="11">Phospholipid metabolism; phosphatidylethanolamine biosynthesis; phosphatidylethanolamine from CDP-diacylglycerol: step 2/2.</text>
</comment>
<dbReference type="InterPro" id="IPR003817">
    <property type="entry name" value="PS_Dcarbxylase"/>
</dbReference>
<feature type="transmembrane region" description="Helical" evidence="12">
    <location>
        <begin position="20"/>
        <end position="53"/>
    </location>
</feature>
<proteinExistence type="inferred from homology"/>
<evidence type="ECO:0000256" key="9">
    <source>
        <dbReference type="ARBA" id="ARBA00023264"/>
    </source>
</evidence>
<feature type="site" description="Cleavage (non-hydrolytic); by autocatalysis" evidence="11">
    <location>
        <begin position="189"/>
        <end position="190"/>
    </location>
</feature>
<dbReference type="AlphaFoldDB" id="A0A0M2RAA7"/>
<dbReference type="EC" id="4.1.1.65" evidence="11"/>
<dbReference type="EMBL" id="LANI01000018">
    <property type="protein sequence ID" value="KKJ76538.1"/>
    <property type="molecule type" value="Genomic_DNA"/>
</dbReference>
<dbReference type="STRING" id="1549748.WH95_12055"/>
<evidence type="ECO:0000256" key="6">
    <source>
        <dbReference type="ARBA" id="ARBA00023145"/>
    </source>
</evidence>
<feature type="chain" id="PRO_5023467047" description="Phosphatidylserine decarboxylase beta chain" evidence="11">
    <location>
        <begin position="1"/>
        <end position="189"/>
    </location>
</feature>
<dbReference type="Pfam" id="PF02666">
    <property type="entry name" value="PS_Dcarbxylase"/>
    <property type="match status" value="1"/>
</dbReference>
<dbReference type="InterPro" id="IPR033175">
    <property type="entry name" value="PSD-A"/>
</dbReference>
<evidence type="ECO:0000256" key="4">
    <source>
        <dbReference type="ARBA" id="ARBA00023098"/>
    </source>
</evidence>
<keyword evidence="14" id="KW-1185">Reference proteome</keyword>
<evidence type="ECO:0000256" key="7">
    <source>
        <dbReference type="ARBA" id="ARBA00023209"/>
    </source>
</evidence>
<evidence type="ECO:0000256" key="8">
    <source>
        <dbReference type="ARBA" id="ARBA00023239"/>
    </source>
</evidence>
<keyword evidence="5 11" id="KW-0472">Membrane</keyword>
<organism evidence="13 14">
    <name type="scientific">Kiloniella litopenaei</name>
    <dbReference type="NCBI Taxonomy" id="1549748"/>
    <lineage>
        <taxon>Bacteria</taxon>
        <taxon>Pseudomonadati</taxon>
        <taxon>Pseudomonadota</taxon>
        <taxon>Alphaproteobacteria</taxon>
        <taxon>Rhodospirillales</taxon>
        <taxon>Kiloniellaceae</taxon>
        <taxon>Kiloniella</taxon>
    </lineage>
</organism>
<evidence type="ECO:0000256" key="5">
    <source>
        <dbReference type="ARBA" id="ARBA00023136"/>
    </source>
</evidence>
<keyword evidence="9 11" id="KW-1208">Phospholipid metabolism</keyword>
<feature type="active site" description="Schiff-base intermediate with substrate; via pyruvic acid" evidence="11">
    <location>
        <position position="190"/>
    </location>
</feature>
<evidence type="ECO:0000256" key="2">
    <source>
        <dbReference type="ARBA" id="ARBA00022516"/>
    </source>
</evidence>
<reference evidence="13 14" key="1">
    <citation type="submission" date="2015-03" db="EMBL/GenBank/DDBJ databases">
        <title>Genome sequence of Kiloniella sp. P1-1, isolated from the gut microflora of Pacific white shrimp, Penaeus vannamei.</title>
        <authorList>
            <person name="Shao Z."/>
            <person name="Wang L."/>
            <person name="Li X."/>
        </authorList>
    </citation>
    <scope>NUCLEOTIDE SEQUENCE [LARGE SCALE GENOMIC DNA]</scope>
    <source>
        <strain evidence="13 14">P1-1</strain>
    </source>
</reference>
<keyword evidence="4 11" id="KW-0443">Lipid metabolism</keyword>
<feature type="modified residue" description="Pyruvic acid (Ser); by autocatalysis" evidence="11">
    <location>
        <position position="190"/>
    </location>
</feature>